<sequence>MTVDFGLLAERTARRYRAAGRFTEGFVRGKLRHDPVYSFLVSNPDWLPRTGSLVDLGCGRGILLSLLTEARKLDMIPLSDTRYSGIDLRENDAAAAHLALGDEAEITVADVRTAALPACDAIVLLDVLLYLSAEEQEALLKRIAQVLPENGVLVMREADAGSGLRFRATRTAERLCALARGDFRQRYHYRREKEWRRLLEMLGFSVKTVPMSEGTPFANVLFVARLGNTRRG</sequence>
<name>A0ABM9I395_9GAMM</name>
<organism evidence="1 2">
    <name type="scientific">Methylocaldum szegediense</name>
    <dbReference type="NCBI Taxonomy" id="73780"/>
    <lineage>
        <taxon>Bacteria</taxon>
        <taxon>Pseudomonadati</taxon>
        <taxon>Pseudomonadota</taxon>
        <taxon>Gammaproteobacteria</taxon>
        <taxon>Methylococcales</taxon>
        <taxon>Methylococcaceae</taxon>
        <taxon>Methylocaldum</taxon>
    </lineage>
</organism>
<dbReference type="Gene3D" id="3.40.50.150">
    <property type="entry name" value="Vaccinia Virus protein VP39"/>
    <property type="match status" value="1"/>
</dbReference>
<evidence type="ECO:0000313" key="2">
    <source>
        <dbReference type="Proteomes" id="UP001162030"/>
    </source>
</evidence>
<keyword evidence="2" id="KW-1185">Reference proteome</keyword>
<keyword evidence="1" id="KW-0808">Transferase</keyword>
<dbReference type="Proteomes" id="UP001162030">
    <property type="component" value="Chromosome"/>
</dbReference>
<dbReference type="GO" id="GO:0032259">
    <property type="term" value="P:methylation"/>
    <property type="evidence" value="ECO:0007669"/>
    <property type="project" value="UniProtKB-KW"/>
</dbReference>
<gene>
    <name evidence="1" type="ORF">MSZNOR_2712</name>
</gene>
<dbReference type="Pfam" id="PF13489">
    <property type="entry name" value="Methyltransf_23"/>
    <property type="match status" value="1"/>
</dbReference>
<keyword evidence="1" id="KW-0489">Methyltransferase</keyword>
<dbReference type="EMBL" id="OX458333">
    <property type="protein sequence ID" value="CAI8862008.1"/>
    <property type="molecule type" value="Genomic_DNA"/>
</dbReference>
<dbReference type="SUPFAM" id="SSF53335">
    <property type="entry name" value="S-adenosyl-L-methionine-dependent methyltransferases"/>
    <property type="match status" value="1"/>
</dbReference>
<accession>A0ABM9I395</accession>
<dbReference type="InterPro" id="IPR029063">
    <property type="entry name" value="SAM-dependent_MTases_sf"/>
</dbReference>
<dbReference type="GO" id="GO:0008168">
    <property type="term" value="F:methyltransferase activity"/>
    <property type="evidence" value="ECO:0007669"/>
    <property type="project" value="UniProtKB-KW"/>
</dbReference>
<reference evidence="1 2" key="1">
    <citation type="submission" date="2023-03" db="EMBL/GenBank/DDBJ databases">
        <authorList>
            <person name="Pearce D."/>
        </authorList>
    </citation>
    <scope>NUCLEOTIDE SEQUENCE [LARGE SCALE GENOMIC DNA]</scope>
    <source>
        <strain evidence="1">Msz</strain>
    </source>
</reference>
<evidence type="ECO:0000313" key="1">
    <source>
        <dbReference type="EMBL" id="CAI8862008.1"/>
    </source>
</evidence>
<dbReference type="CDD" id="cd02440">
    <property type="entry name" value="AdoMet_MTases"/>
    <property type="match status" value="1"/>
</dbReference>
<dbReference type="RefSeq" id="WP_026611417.1">
    <property type="nucleotide sequence ID" value="NZ_OX458333.1"/>
</dbReference>
<proteinExistence type="predicted"/>
<protein>
    <submittedName>
        <fullName evidence="1">Methyltransferase family protein</fullName>
    </submittedName>
</protein>